<dbReference type="SUPFAM" id="SSF69322">
    <property type="entry name" value="Tricorn protease domain 2"/>
    <property type="match status" value="1"/>
</dbReference>
<dbReference type="AlphaFoldDB" id="A0A099P816"/>
<dbReference type="STRING" id="4909.A0A099P816"/>
<dbReference type="eggNOG" id="ENOG502SACF">
    <property type="taxonomic scope" value="Eukaryota"/>
</dbReference>
<dbReference type="KEGG" id="pkz:C5L36_0C08640"/>
<evidence type="ECO:0000313" key="2">
    <source>
        <dbReference type="EMBL" id="KGK40191.1"/>
    </source>
</evidence>
<accession>A0A099P816</accession>
<dbReference type="EMBL" id="JQFK01000003">
    <property type="protein sequence ID" value="KGK40191.1"/>
    <property type="molecule type" value="Genomic_DNA"/>
</dbReference>
<dbReference type="GeneID" id="40384747"/>
<dbReference type="Proteomes" id="UP000029867">
    <property type="component" value="Unassembled WGS sequence"/>
</dbReference>
<evidence type="ECO:0000313" key="1">
    <source>
        <dbReference type="EMBL" id="AWU76952.1"/>
    </source>
</evidence>
<organism evidence="2 4">
    <name type="scientific">Pichia kudriavzevii</name>
    <name type="common">Yeast</name>
    <name type="synonym">Issatchenkia orientalis</name>
    <dbReference type="NCBI Taxonomy" id="4909"/>
    <lineage>
        <taxon>Eukaryota</taxon>
        <taxon>Fungi</taxon>
        <taxon>Dikarya</taxon>
        <taxon>Ascomycota</taxon>
        <taxon>Saccharomycotina</taxon>
        <taxon>Pichiomycetes</taxon>
        <taxon>Pichiales</taxon>
        <taxon>Pichiaceae</taxon>
        <taxon>Pichia</taxon>
    </lineage>
</organism>
<reference evidence="2" key="2">
    <citation type="submission" date="2014-08" db="EMBL/GenBank/DDBJ databases">
        <title>Exploiting Issatchenkia orientalis SD108 for Succinic Acid Production.</title>
        <authorList>
            <person name="Xiao H."/>
            <person name="Shao Z."/>
            <person name="Jiang Y."/>
            <person name="Dole S."/>
            <person name="Zhao H."/>
        </authorList>
    </citation>
    <scope>NUCLEOTIDE SEQUENCE [LARGE SCALE GENOMIC DNA]</scope>
    <source>
        <strain evidence="2">SD108</strain>
    </source>
</reference>
<reference evidence="4" key="1">
    <citation type="journal article" date="2014" name="Microb. Cell Fact.">
        <title>Exploiting Issatchenkia orientalis SD108 for succinic acid production.</title>
        <authorList>
            <person name="Xiao H."/>
            <person name="Shao Z."/>
            <person name="Jiang Y."/>
            <person name="Dole S."/>
            <person name="Zhao H."/>
        </authorList>
    </citation>
    <scope>NUCLEOTIDE SEQUENCE [LARGE SCALE GENOMIC DNA]</scope>
    <source>
        <strain evidence="4">SD108</strain>
    </source>
</reference>
<dbReference type="EMBL" id="CP028775">
    <property type="protein sequence ID" value="AWU76952.1"/>
    <property type="molecule type" value="Genomic_DNA"/>
</dbReference>
<dbReference type="EMBL" id="NHMM01000001">
    <property type="protein sequence ID" value="OUT24490.1"/>
    <property type="molecule type" value="Genomic_DNA"/>
</dbReference>
<keyword evidence="6" id="KW-1185">Reference proteome</keyword>
<gene>
    <name evidence="1" type="ORF">C5L36_0C08640</name>
    <name evidence="3" type="ORF">CAS74_000878</name>
    <name evidence="2" type="ORF">JL09_g532</name>
</gene>
<proteinExistence type="predicted"/>
<reference evidence="1 6" key="4">
    <citation type="submission" date="2018-06" db="EMBL/GenBank/DDBJ databases">
        <title>Population genomics shows no distinction between pathogenic Candida krusei and environmental Pichia kudriavzevii: One species, four names.</title>
        <authorList>
            <person name="Douglass A.P."/>
            <person name="Offei B."/>
            <person name="Braun-Galleani S."/>
            <person name="Coughlan A.Y."/>
            <person name="Martos A."/>
            <person name="Ortiz-Merino R.A."/>
            <person name="Byrne K.P."/>
            <person name="Wolfe K.H."/>
        </authorList>
    </citation>
    <scope>NUCLEOTIDE SEQUENCE [LARGE SCALE GENOMIC DNA]</scope>
    <source>
        <strain evidence="1 6">CBS573</strain>
    </source>
</reference>
<evidence type="ECO:0000313" key="5">
    <source>
        <dbReference type="Proteomes" id="UP000195871"/>
    </source>
</evidence>
<dbReference type="RefSeq" id="XP_029322429.1">
    <property type="nucleotide sequence ID" value="XM_029466569.1"/>
</dbReference>
<dbReference type="HOGENOM" id="CLU_428967_0_0_1"/>
<name>A0A099P816_PICKU</name>
<evidence type="ECO:0000313" key="6">
    <source>
        <dbReference type="Proteomes" id="UP000249293"/>
    </source>
</evidence>
<reference evidence="3 5" key="3">
    <citation type="submission" date="2017-05" db="EMBL/GenBank/DDBJ databases">
        <title>The Genome Sequence of Candida krusei Ckrusei653.</title>
        <authorList>
            <person name="Cuomo C."/>
            <person name="Forche A."/>
            <person name="Young S."/>
            <person name="Abouelleil A."/>
            <person name="Cao P."/>
            <person name="Chapman S."/>
            <person name="Cusick C."/>
            <person name="Shea T."/>
            <person name="Nusbaum C."/>
            <person name="Birren B."/>
        </authorList>
    </citation>
    <scope>NUCLEOTIDE SEQUENCE [LARGE SCALE GENOMIC DNA]</scope>
    <source>
        <strain evidence="3 5">Ckrusei653</strain>
    </source>
</reference>
<dbReference type="VEuPathDB" id="FungiDB:C5L36_0C08640"/>
<evidence type="ECO:0000313" key="3">
    <source>
        <dbReference type="EMBL" id="OUT24490.1"/>
    </source>
</evidence>
<evidence type="ECO:0000313" key="4">
    <source>
        <dbReference type="Proteomes" id="UP000029867"/>
    </source>
</evidence>
<protein>
    <submittedName>
        <fullName evidence="2">Uncharacterized protein</fullName>
    </submittedName>
</protein>
<sequence>MTAENVLKWTRVPPKYHRLTADYDSCTPKSVQQYNTLKHSAKYIFSKLSISNDSSPRKVTDDEVADLGRCCGIDASSRREIIVGPHGEMYLVHEGFIQVFDWFPVSKRNNIDERWLYLIHQFEFPQIFKVRKAFPLHYDRLTDTLRLLFIVETSKGLELCYQDCSENVDLPIDFQLDAAAQYVGIVVDSKECFVLYNKTSSVLSIFNYESLKLMGEFKVQVVNGNPVFDLKGSHLTYHIHCDDNEAFDKEKFVPVNLASKGSLLNKLIRTFSNTAIDSMLMFSEVSQHKINNLIEKRKELEKQDSNVQFTKELKNNYRDIFVEMYNTISKSSSFIRSVDLQTGKEIFKLNIPTGCSKISISPYDLQLLTVSKRGDELYLWDYTTCGDTIILQDKYTRGKTSAIIDAIQWGSGSDSIFCLSRSSGSLHCFVNESLSNYEDFTVRKNMKLSNKKRFLNPNNKSWCISNMKFKHIAVVNLTFIKPFVIAIDKHENLLLIDYDKGNVVACIDFTKYTCPSMVSNNKRIEATGSIRSDLMNKEIEVETCRPFLPSYNNKKYKFVEVELVRGTDANDTPNLTASMFSDIDSHLNTVKVYQIGGATIPRVSTADIPTNVVNIEVDASISGDTYLLPGSSAMEDGS</sequence>
<dbReference type="Proteomes" id="UP000249293">
    <property type="component" value="Chromosome 3"/>
</dbReference>
<dbReference type="OrthoDB" id="4089169at2759"/>
<dbReference type="Proteomes" id="UP000195871">
    <property type="component" value="Unassembled WGS sequence"/>
</dbReference>